<dbReference type="InterPro" id="IPR049891">
    <property type="entry name" value="CTB"/>
</dbReference>
<evidence type="ECO:0000313" key="1">
    <source>
        <dbReference type="EMBL" id="AVZ30180.1"/>
    </source>
</evidence>
<accession>A0A2S0Q7A8</accession>
<dbReference type="GeneID" id="78016834"/>
<dbReference type="NCBIfam" id="NF038167">
    <property type="entry name" value="cyan_ocin_like"/>
    <property type="match status" value="1"/>
</dbReference>
<dbReference type="KEGG" id="nsp:BMF81_01486"/>
<proteinExistence type="predicted"/>
<organism evidence="1 2">
    <name type="scientific">Nodularia spumigena UHCC 0039</name>
    <dbReference type="NCBI Taxonomy" id="1914872"/>
    <lineage>
        <taxon>Bacteria</taxon>
        <taxon>Bacillati</taxon>
        <taxon>Cyanobacteriota</taxon>
        <taxon>Cyanophyceae</taxon>
        <taxon>Nostocales</taxon>
        <taxon>Nodulariaceae</taxon>
        <taxon>Nodularia</taxon>
    </lineage>
</organism>
<dbReference type="Proteomes" id="UP000244056">
    <property type="component" value="Chromosome"/>
</dbReference>
<name>A0A2S0Q7A8_NODSP</name>
<dbReference type="RefSeq" id="WP_006198884.1">
    <property type="nucleotide sequence ID" value="NZ_CAWNZE010000001.1"/>
</dbReference>
<dbReference type="AlphaFoldDB" id="A0A2S0Q7A8"/>
<evidence type="ECO:0000313" key="2">
    <source>
        <dbReference type="Proteomes" id="UP000244056"/>
    </source>
</evidence>
<protein>
    <submittedName>
        <fullName evidence="1">Uncharacterized protein</fullName>
    </submittedName>
</protein>
<sequence length="82" mass="8629">MSNPLFTEVSSEQQEIVAGGFNFGSTFFSGLQETSFTQTISTPDGGSQSTSETGNVIVLTFAETFNGINLPANFFSAPAPQP</sequence>
<reference evidence="1 2" key="1">
    <citation type="submission" date="2017-03" db="EMBL/GenBank/DDBJ databases">
        <title>Comparative genomics of the toxic Baltic Sea cyanobacteria Nodularia spumigena UHCC 0039 and its response on varying salinity.</title>
        <authorList>
            <person name="Teikari J.E."/>
        </authorList>
    </citation>
    <scope>NUCLEOTIDE SEQUENCE [LARGE SCALE GENOMIC DNA]</scope>
    <source>
        <strain evidence="1 2">UHCC 0039</strain>
    </source>
</reference>
<gene>
    <name evidence="1" type="ORF">BMF81_01486</name>
</gene>
<dbReference type="EMBL" id="CP020114">
    <property type="protein sequence ID" value="AVZ30180.1"/>
    <property type="molecule type" value="Genomic_DNA"/>
</dbReference>